<dbReference type="Proteomes" id="UP000756346">
    <property type="component" value="Unassembled WGS sequence"/>
</dbReference>
<dbReference type="GeneID" id="70190923"/>
<reference evidence="2" key="1">
    <citation type="journal article" date="2021" name="Nat. Commun.">
        <title>Genetic determinants of endophytism in the Arabidopsis root mycobiome.</title>
        <authorList>
            <person name="Mesny F."/>
            <person name="Miyauchi S."/>
            <person name="Thiergart T."/>
            <person name="Pickel B."/>
            <person name="Atanasova L."/>
            <person name="Karlsson M."/>
            <person name="Huettel B."/>
            <person name="Barry K.W."/>
            <person name="Haridas S."/>
            <person name="Chen C."/>
            <person name="Bauer D."/>
            <person name="Andreopoulos W."/>
            <person name="Pangilinan J."/>
            <person name="LaButti K."/>
            <person name="Riley R."/>
            <person name="Lipzen A."/>
            <person name="Clum A."/>
            <person name="Drula E."/>
            <person name="Henrissat B."/>
            <person name="Kohler A."/>
            <person name="Grigoriev I.V."/>
            <person name="Martin F.M."/>
            <person name="Hacquard S."/>
        </authorList>
    </citation>
    <scope>NUCLEOTIDE SEQUENCE</scope>
    <source>
        <strain evidence="2">MPI-CAGE-CH-0230</strain>
    </source>
</reference>
<dbReference type="EMBL" id="JAGTJQ010000015">
    <property type="protein sequence ID" value="KAH7012219.1"/>
    <property type="molecule type" value="Genomic_DNA"/>
</dbReference>
<dbReference type="Pfam" id="PF10544">
    <property type="entry name" value="T5orf172"/>
    <property type="match status" value="1"/>
</dbReference>
<dbReference type="PANTHER" id="PTHR28094">
    <property type="entry name" value="MEIOTICALLY UP-REGULATED GENE 113 PROTEIN"/>
    <property type="match status" value="1"/>
</dbReference>
<evidence type="ECO:0000313" key="2">
    <source>
        <dbReference type="EMBL" id="KAH7009127.1"/>
    </source>
</evidence>
<keyword evidence="4" id="KW-1185">Reference proteome</keyword>
<sequence>MDSPFTIGELNNIILEKSALRELWKVQLSAKQNRPTRSSLYAQGTQYLYHAVHPLDNMGPKLCQPLDKRDFKPGRLYVFRRASSPGYVKIGWTMNPIQQRLNDWCRKCGYRPILVHSTDVFKYTQRAKTLAKEELAWERHKEPQCAGCGKGHTEWFRVSEQRAKEVVDSWASLMTHGDLYDKHGRIKFSWTLAALTLDQANSDVRITAERLLSSHKALEMQLRQGFVQGVYYLGSEKSPKAEEDCAEPRDGANQYRRPSIWSRLSRILYGPR</sequence>
<dbReference type="PANTHER" id="PTHR28094:SF1">
    <property type="entry name" value="MEIOTICALLY UP-REGULATED GENE 113 PROTEIN"/>
    <property type="match status" value="1"/>
</dbReference>
<dbReference type="OrthoDB" id="4740599at2759"/>
<comment type="caution">
    <text evidence="2">The sequence shown here is derived from an EMBL/GenBank/DDBJ whole genome shotgun (WGS) entry which is preliminary data.</text>
</comment>
<dbReference type="AlphaFoldDB" id="A0A9P9BH02"/>
<protein>
    <recommendedName>
        <fullName evidence="1">Bacteriophage T5 Orf172 DNA-binding domain-containing protein</fullName>
    </recommendedName>
</protein>
<feature type="domain" description="Bacteriophage T5 Orf172 DNA-binding" evidence="1">
    <location>
        <begin position="82"/>
        <end position="170"/>
    </location>
</feature>
<organism evidence="2 4">
    <name type="scientific">Microdochium trichocladiopsis</name>
    <dbReference type="NCBI Taxonomy" id="1682393"/>
    <lineage>
        <taxon>Eukaryota</taxon>
        <taxon>Fungi</taxon>
        <taxon>Dikarya</taxon>
        <taxon>Ascomycota</taxon>
        <taxon>Pezizomycotina</taxon>
        <taxon>Sordariomycetes</taxon>
        <taxon>Xylariomycetidae</taxon>
        <taxon>Xylariales</taxon>
        <taxon>Microdochiaceae</taxon>
        <taxon>Microdochium</taxon>
    </lineage>
</organism>
<evidence type="ECO:0000313" key="3">
    <source>
        <dbReference type="EMBL" id="KAH7012219.1"/>
    </source>
</evidence>
<name>A0A9P9BH02_9PEZI</name>
<dbReference type="SMART" id="SM00974">
    <property type="entry name" value="T5orf172"/>
    <property type="match status" value="1"/>
</dbReference>
<proteinExistence type="predicted"/>
<accession>A0A9P9BH02</accession>
<gene>
    <name evidence="2" type="ORF">B0I36DRAFT_390023</name>
    <name evidence="3" type="ORF">B0I36DRAFT_436792</name>
</gene>
<evidence type="ECO:0000259" key="1">
    <source>
        <dbReference type="SMART" id="SM00974"/>
    </source>
</evidence>
<dbReference type="InterPro" id="IPR053006">
    <property type="entry name" value="Meiosis_regulatory"/>
</dbReference>
<evidence type="ECO:0000313" key="4">
    <source>
        <dbReference type="Proteomes" id="UP000756346"/>
    </source>
</evidence>
<dbReference type="RefSeq" id="XP_046003825.1">
    <property type="nucleotide sequence ID" value="XM_046161377.1"/>
</dbReference>
<dbReference type="InterPro" id="IPR018306">
    <property type="entry name" value="Phage_T5_Orf172_DNA-bd"/>
</dbReference>
<dbReference type="EMBL" id="JAGTJQ010000020">
    <property type="protein sequence ID" value="KAH7009127.1"/>
    <property type="molecule type" value="Genomic_DNA"/>
</dbReference>